<dbReference type="HOGENOM" id="CLU_134999_0_1_10"/>
<gene>
    <name evidence="2" type="ORF">Mucpa_1917</name>
</gene>
<evidence type="ECO:0008006" key="4">
    <source>
        <dbReference type="Google" id="ProtNLM"/>
    </source>
</evidence>
<reference evidence="2" key="1">
    <citation type="submission" date="2011-09" db="EMBL/GenBank/DDBJ databases">
        <title>The permanent draft genome of Mucilaginibacter paludis DSM 18603.</title>
        <authorList>
            <consortium name="US DOE Joint Genome Institute (JGI-PGF)"/>
            <person name="Lucas S."/>
            <person name="Han J."/>
            <person name="Lapidus A."/>
            <person name="Bruce D."/>
            <person name="Goodwin L."/>
            <person name="Pitluck S."/>
            <person name="Peters L."/>
            <person name="Kyrpides N."/>
            <person name="Mavromatis K."/>
            <person name="Ivanova N."/>
            <person name="Mikhailova N."/>
            <person name="Held B."/>
            <person name="Detter J.C."/>
            <person name="Tapia R."/>
            <person name="Han C."/>
            <person name="Land M."/>
            <person name="Hauser L."/>
            <person name="Markowitz V."/>
            <person name="Cheng J.-F."/>
            <person name="Hugenholtz P."/>
            <person name="Woyke T."/>
            <person name="Wu D."/>
            <person name="Tindall B."/>
            <person name="Brambilla E."/>
            <person name="Klenk H.-P."/>
            <person name="Eisen J.A."/>
        </authorList>
    </citation>
    <scope>NUCLEOTIDE SEQUENCE [LARGE SCALE GENOMIC DNA]</scope>
    <source>
        <strain evidence="2">DSM 18603</strain>
    </source>
</reference>
<sequence length="150" mass="16345">MSDLKQLLFQQCLNFVQNRINNAGQAIQSAQQASNDDTKSSAGDKYETSREMMQQETNRNMAQLTEANKLLVALNRISINGLTTHAEAGSVVITNDGRFFLAISAGSIVVNDETYFAVSPASPIGLKLKGQKAGNEFTLNGKKYTVKEVI</sequence>
<evidence type="ECO:0000313" key="2">
    <source>
        <dbReference type="EMBL" id="EHQ26064.1"/>
    </source>
</evidence>
<accession>H1YD07</accession>
<feature type="region of interest" description="Disordered" evidence="1">
    <location>
        <begin position="27"/>
        <end position="48"/>
    </location>
</feature>
<dbReference type="eggNOG" id="COG0782">
    <property type="taxonomic scope" value="Bacteria"/>
</dbReference>
<keyword evidence="3" id="KW-1185">Reference proteome</keyword>
<evidence type="ECO:0000313" key="3">
    <source>
        <dbReference type="Proteomes" id="UP000002774"/>
    </source>
</evidence>
<dbReference type="EMBL" id="CM001403">
    <property type="protein sequence ID" value="EHQ26064.1"/>
    <property type="molecule type" value="Genomic_DNA"/>
</dbReference>
<dbReference type="Proteomes" id="UP000002774">
    <property type="component" value="Chromosome"/>
</dbReference>
<dbReference type="STRING" id="714943.Mucpa_1917"/>
<dbReference type="OrthoDB" id="667380at2"/>
<feature type="compositionally biased region" description="Basic and acidic residues" evidence="1">
    <location>
        <begin position="36"/>
        <end position="48"/>
    </location>
</feature>
<dbReference type="RefSeq" id="WP_008506018.1">
    <property type="nucleotide sequence ID" value="NZ_CM001403.1"/>
</dbReference>
<protein>
    <recommendedName>
        <fullName evidence="4">3-oxoacyl-ACP synthase</fullName>
    </recommendedName>
</protein>
<name>H1YD07_9SPHI</name>
<dbReference type="AlphaFoldDB" id="H1YD07"/>
<proteinExistence type="predicted"/>
<organism evidence="2 3">
    <name type="scientific">Mucilaginibacter paludis DSM 18603</name>
    <dbReference type="NCBI Taxonomy" id="714943"/>
    <lineage>
        <taxon>Bacteria</taxon>
        <taxon>Pseudomonadati</taxon>
        <taxon>Bacteroidota</taxon>
        <taxon>Sphingobacteriia</taxon>
        <taxon>Sphingobacteriales</taxon>
        <taxon>Sphingobacteriaceae</taxon>
        <taxon>Mucilaginibacter</taxon>
    </lineage>
</organism>
<evidence type="ECO:0000256" key="1">
    <source>
        <dbReference type="SAM" id="MobiDB-lite"/>
    </source>
</evidence>